<feature type="region of interest" description="Disordered" evidence="2">
    <location>
        <begin position="381"/>
        <end position="408"/>
    </location>
</feature>
<dbReference type="Pfam" id="PF00734">
    <property type="entry name" value="CBM_1"/>
    <property type="match status" value="1"/>
</dbReference>
<evidence type="ECO:0000259" key="4">
    <source>
        <dbReference type="PROSITE" id="PS51164"/>
    </source>
</evidence>
<evidence type="ECO:0000313" key="5">
    <source>
        <dbReference type="EMBL" id="KAF9531271.1"/>
    </source>
</evidence>
<dbReference type="Proteomes" id="UP000807306">
    <property type="component" value="Unassembled WGS sequence"/>
</dbReference>
<proteinExistence type="predicted"/>
<protein>
    <recommendedName>
        <fullName evidence="4">CBM1 domain-containing protein</fullName>
    </recommendedName>
</protein>
<feature type="chain" id="PRO_5040381483" description="CBM1 domain-containing protein" evidence="3">
    <location>
        <begin position="20"/>
        <end position="454"/>
    </location>
</feature>
<dbReference type="PROSITE" id="PS00562">
    <property type="entry name" value="CBM1_1"/>
    <property type="match status" value="1"/>
</dbReference>
<evidence type="ECO:0000256" key="3">
    <source>
        <dbReference type="SAM" id="SignalP"/>
    </source>
</evidence>
<comment type="caution">
    <text evidence="5">The sequence shown here is derived from an EMBL/GenBank/DDBJ whole genome shotgun (WGS) entry which is preliminary data.</text>
</comment>
<evidence type="ECO:0000313" key="6">
    <source>
        <dbReference type="Proteomes" id="UP000807306"/>
    </source>
</evidence>
<evidence type="ECO:0000256" key="2">
    <source>
        <dbReference type="SAM" id="MobiDB-lite"/>
    </source>
</evidence>
<dbReference type="SMART" id="SM00236">
    <property type="entry name" value="fCBD"/>
    <property type="match status" value="1"/>
</dbReference>
<feature type="signal peptide" evidence="3">
    <location>
        <begin position="1"/>
        <end position="19"/>
    </location>
</feature>
<dbReference type="EMBL" id="MU157836">
    <property type="protein sequence ID" value="KAF9531271.1"/>
    <property type="molecule type" value="Genomic_DNA"/>
</dbReference>
<dbReference type="SUPFAM" id="SSF57180">
    <property type="entry name" value="Cellulose-binding domain"/>
    <property type="match status" value="1"/>
</dbReference>
<dbReference type="InterPro" id="IPR035971">
    <property type="entry name" value="CBD_sf"/>
</dbReference>
<dbReference type="GO" id="GO:0005576">
    <property type="term" value="C:extracellular region"/>
    <property type="evidence" value="ECO:0007669"/>
    <property type="project" value="InterPro"/>
</dbReference>
<dbReference type="Pfam" id="PF09362">
    <property type="entry name" value="DUF1996"/>
    <property type="match status" value="1"/>
</dbReference>
<sequence length="454" mass="49044">MGLRYLLPFFVLATQYAHALIRFPCGQLVTERTDPLVVPGVVSPHVHQVIGGNAFNLTMALDNDLPSMATCTTCKFKEDKSNYWTAVMYFKHANGTFSRVPQMPNHLTGTQNGGMTVYYIQPTNRNSKVKQFPKGFRMIAGDPFLRQKKNIDANSPEAWASSFRCWQTSGFTDADNSSPPGASTQYDTIALPAKPCKYGIRSQLFFPACWDGKNLDTPDHKSHVAYFQGQVQAGAGIILMEGTCPSTHPVRMPLLFYETVWDTRPFVNEWPANGPTPLVLSMGDPTGYGHHGDYVFGWEGNSLQTAMDNCFDTLGLPDSCKQLTQVSDADMNKCTKASVVNEKVEGVVLNSLPGCNPIQTGPGPATLVSGCGAVSTTIEGSVPTAPPPAPTGTSPVYTPPPPVPTSSTPVVVPPPPAPMQTHYGQCGGSGWNGATTCEAPYTCKAQNQWYSQCT</sequence>
<dbReference type="InterPro" id="IPR000254">
    <property type="entry name" value="CBD"/>
</dbReference>
<dbReference type="PANTHER" id="PTHR43662">
    <property type="match status" value="1"/>
</dbReference>
<keyword evidence="1 3" id="KW-0732">Signal</keyword>
<organism evidence="5 6">
    <name type="scientific">Crepidotus variabilis</name>
    <dbReference type="NCBI Taxonomy" id="179855"/>
    <lineage>
        <taxon>Eukaryota</taxon>
        <taxon>Fungi</taxon>
        <taxon>Dikarya</taxon>
        <taxon>Basidiomycota</taxon>
        <taxon>Agaricomycotina</taxon>
        <taxon>Agaricomycetes</taxon>
        <taxon>Agaricomycetidae</taxon>
        <taxon>Agaricales</taxon>
        <taxon>Agaricineae</taxon>
        <taxon>Crepidotaceae</taxon>
        <taxon>Crepidotus</taxon>
    </lineage>
</organism>
<dbReference type="GO" id="GO:0030248">
    <property type="term" value="F:cellulose binding"/>
    <property type="evidence" value="ECO:0007669"/>
    <property type="project" value="InterPro"/>
</dbReference>
<dbReference type="AlphaFoldDB" id="A0A9P6JSF1"/>
<name>A0A9P6JSF1_9AGAR</name>
<gene>
    <name evidence="5" type="ORF">CPB83DRAFT_131770</name>
</gene>
<evidence type="ECO:0000256" key="1">
    <source>
        <dbReference type="ARBA" id="ARBA00022729"/>
    </source>
</evidence>
<reference evidence="5" key="1">
    <citation type="submission" date="2020-11" db="EMBL/GenBank/DDBJ databases">
        <authorList>
            <consortium name="DOE Joint Genome Institute"/>
            <person name="Ahrendt S."/>
            <person name="Riley R."/>
            <person name="Andreopoulos W."/>
            <person name="Labutti K."/>
            <person name="Pangilinan J."/>
            <person name="Ruiz-Duenas F.J."/>
            <person name="Barrasa J.M."/>
            <person name="Sanchez-Garcia M."/>
            <person name="Camarero S."/>
            <person name="Miyauchi S."/>
            <person name="Serrano A."/>
            <person name="Linde D."/>
            <person name="Babiker R."/>
            <person name="Drula E."/>
            <person name="Ayuso-Fernandez I."/>
            <person name="Pacheco R."/>
            <person name="Padilla G."/>
            <person name="Ferreira P."/>
            <person name="Barriuso J."/>
            <person name="Kellner H."/>
            <person name="Castanera R."/>
            <person name="Alfaro M."/>
            <person name="Ramirez L."/>
            <person name="Pisabarro A.G."/>
            <person name="Kuo A."/>
            <person name="Tritt A."/>
            <person name="Lipzen A."/>
            <person name="He G."/>
            <person name="Yan M."/>
            <person name="Ng V."/>
            <person name="Cullen D."/>
            <person name="Martin F."/>
            <person name="Rosso M.-N."/>
            <person name="Henrissat B."/>
            <person name="Hibbett D."/>
            <person name="Martinez A.T."/>
            <person name="Grigoriev I.V."/>
        </authorList>
    </citation>
    <scope>NUCLEOTIDE SEQUENCE</scope>
    <source>
        <strain evidence="5">CBS 506.95</strain>
    </source>
</reference>
<keyword evidence="6" id="KW-1185">Reference proteome</keyword>
<feature type="domain" description="CBM1" evidence="4">
    <location>
        <begin position="418"/>
        <end position="454"/>
    </location>
</feature>
<dbReference type="GO" id="GO:0005975">
    <property type="term" value="P:carbohydrate metabolic process"/>
    <property type="evidence" value="ECO:0007669"/>
    <property type="project" value="InterPro"/>
</dbReference>
<dbReference type="InterPro" id="IPR018535">
    <property type="entry name" value="DUF1996"/>
</dbReference>
<dbReference type="OrthoDB" id="74764at2759"/>
<dbReference type="PANTHER" id="PTHR43662:SF3">
    <property type="entry name" value="DOMAIN PROTEIN, PUTATIVE (AFU_ORTHOLOGUE AFUA_6G11970)-RELATED"/>
    <property type="match status" value="1"/>
</dbReference>
<dbReference type="PROSITE" id="PS51164">
    <property type="entry name" value="CBM1_2"/>
    <property type="match status" value="1"/>
</dbReference>
<accession>A0A9P6JSF1</accession>